<name>A0ABU0HSG5_9HYPH</name>
<proteinExistence type="predicted"/>
<dbReference type="Proteomes" id="UP001236369">
    <property type="component" value="Unassembled WGS sequence"/>
</dbReference>
<sequence length="86" mass="9657">MSEETKIVFVTKYALTGGIIEKILVNECDGMATVEWCGGANGVNYFHGRDYHHTREAAIARAEKMRLTKIASHEKSIAKLRKLSFN</sequence>
<accession>A0ABU0HSG5</accession>
<gene>
    <name evidence="1" type="ORF">QO016_004773</name>
</gene>
<organism evidence="1 2">
    <name type="scientific">Methylobacterium persicinum</name>
    <dbReference type="NCBI Taxonomy" id="374426"/>
    <lineage>
        <taxon>Bacteria</taxon>
        <taxon>Pseudomonadati</taxon>
        <taxon>Pseudomonadota</taxon>
        <taxon>Alphaproteobacteria</taxon>
        <taxon>Hyphomicrobiales</taxon>
        <taxon>Methylobacteriaceae</taxon>
        <taxon>Methylobacterium</taxon>
    </lineage>
</organism>
<keyword evidence="2" id="KW-1185">Reference proteome</keyword>
<dbReference type="EMBL" id="JAUSVV010000023">
    <property type="protein sequence ID" value="MDQ0445246.1"/>
    <property type="molecule type" value="Genomic_DNA"/>
</dbReference>
<evidence type="ECO:0000313" key="2">
    <source>
        <dbReference type="Proteomes" id="UP001236369"/>
    </source>
</evidence>
<dbReference type="RefSeq" id="WP_238248731.1">
    <property type="nucleotide sequence ID" value="NZ_BPQX01000021.1"/>
</dbReference>
<comment type="caution">
    <text evidence="1">The sequence shown here is derived from an EMBL/GenBank/DDBJ whole genome shotgun (WGS) entry which is preliminary data.</text>
</comment>
<protein>
    <submittedName>
        <fullName evidence="1">Uncharacterized protein</fullName>
    </submittedName>
</protein>
<reference evidence="1 2" key="1">
    <citation type="submission" date="2023-07" db="EMBL/GenBank/DDBJ databases">
        <title>Genomic Encyclopedia of Type Strains, Phase IV (KMG-IV): sequencing the most valuable type-strain genomes for metagenomic binning, comparative biology and taxonomic classification.</title>
        <authorList>
            <person name="Goeker M."/>
        </authorList>
    </citation>
    <scope>NUCLEOTIDE SEQUENCE [LARGE SCALE GENOMIC DNA]</scope>
    <source>
        <strain evidence="1 2">DSM 19562</strain>
    </source>
</reference>
<evidence type="ECO:0000313" key="1">
    <source>
        <dbReference type="EMBL" id="MDQ0445246.1"/>
    </source>
</evidence>